<keyword evidence="4" id="KW-1185">Reference proteome</keyword>
<dbReference type="Gene3D" id="1.10.150.130">
    <property type="match status" value="1"/>
</dbReference>
<dbReference type="SUPFAM" id="SSF56349">
    <property type="entry name" value="DNA breaking-rejoining enzymes"/>
    <property type="match status" value="1"/>
</dbReference>
<evidence type="ECO:0000313" key="4">
    <source>
        <dbReference type="Proteomes" id="UP000077684"/>
    </source>
</evidence>
<sequence>MACSVKIKTLKDYGSAVRVFLRWCESNVIPPAQRLPTPESTLLRYLADNMEDVRSSTYTSRRAGLSLWHQIHGFNLQIDDGMSRRLGRAARLCQPEAMPSRPPIRIFDLGVIRNSLRVENDRAMAAVWACISFAFFGLARLGELTVETLSEPRDRLARSLRLHWSVRPAEGSAAPTVTLRLPTDKVQGPNGSDLIASQQQTSPSLCPVAAVRWHLHVNRAVPQDAGAFAFIDAAGCVRELTTDFCIKTANEALSSANLQPISGHCLRIGGTTFYLSAGIPELDIRRHGRWKSDAMFVYLRRLYVTAGRVFANVDTSHG</sequence>
<dbReference type="Gene3D" id="1.10.443.10">
    <property type="entry name" value="Intergrase catalytic core"/>
    <property type="match status" value="1"/>
</dbReference>
<gene>
    <name evidence="3" type="ORF">A4X06_0g7950</name>
</gene>
<dbReference type="PANTHER" id="PTHR34605:SF4">
    <property type="entry name" value="DNA ADENINE METHYLTRANSFERASE"/>
    <property type="match status" value="1"/>
</dbReference>
<dbReference type="AlphaFoldDB" id="A0A8X7STM2"/>
<protein>
    <recommendedName>
        <fullName evidence="5">DNA breaking-rejoining enzyme</fullName>
    </recommendedName>
</protein>
<evidence type="ECO:0000256" key="1">
    <source>
        <dbReference type="ARBA" id="ARBA00023125"/>
    </source>
</evidence>
<keyword evidence="2" id="KW-0233">DNA recombination</keyword>
<dbReference type="PANTHER" id="PTHR34605">
    <property type="entry name" value="PHAGE_INTEGRASE DOMAIN-CONTAINING PROTEIN"/>
    <property type="match status" value="1"/>
</dbReference>
<evidence type="ECO:0000313" key="3">
    <source>
        <dbReference type="EMBL" id="KAE8239991.1"/>
    </source>
</evidence>
<reference evidence="3" key="1">
    <citation type="submission" date="2016-04" db="EMBL/GenBank/DDBJ databases">
        <authorList>
            <person name="Nguyen H.D."/>
            <person name="Samba Siva P."/>
            <person name="Cullis J."/>
            <person name="Levesque C.A."/>
            <person name="Hambleton S."/>
        </authorList>
    </citation>
    <scope>NUCLEOTIDE SEQUENCE</scope>
    <source>
        <strain evidence="3">DAOMC 236426</strain>
    </source>
</reference>
<dbReference type="InterPro" id="IPR052925">
    <property type="entry name" value="Phage_Integrase-like_Recomb"/>
</dbReference>
<name>A0A8X7STM2_9BASI</name>
<dbReference type="EMBL" id="LWDE02001548">
    <property type="protein sequence ID" value="KAE8239991.1"/>
    <property type="molecule type" value="Genomic_DNA"/>
</dbReference>
<organism evidence="3 4">
    <name type="scientific">Tilletia controversa</name>
    <name type="common">dwarf bunt fungus</name>
    <dbReference type="NCBI Taxonomy" id="13291"/>
    <lineage>
        <taxon>Eukaryota</taxon>
        <taxon>Fungi</taxon>
        <taxon>Dikarya</taxon>
        <taxon>Basidiomycota</taxon>
        <taxon>Ustilaginomycotina</taxon>
        <taxon>Exobasidiomycetes</taxon>
        <taxon>Tilletiales</taxon>
        <taxon>Tilletiaceae</taxon>
        <taxon>Tilletia</taxon>
    </lineage>
</organism>
<evidence type="ECO:0000256" key="2">
    <source>
        <dbReference type="ARBA" id="ARBA00023172"/>
    </source>
</evidence>
<dbReference type="SUPFAM" id="SSF47823">
    <property type="entry name" value="lambda integrase-like, N-terminal domain"/>
    <property type="match status" value="1"/>
</dbReference>
<proteinExistence type="predicted"/>
<dbReference type="InterPro" id="IPR013762">
    <property type="entry name" value="Integrase-like_cat_sf"/>
</dbReference>
<dbReference type="GO" id="GO:0003677">
    <property type="term" value="F:DNA binding"/>
    <property type="evidence" value="ECO:0007669"/>
    <property type="project" value="UniProtKB-KW"/>
</dbReference>
<dbReference type="InterPro" id="IPR011010">
    <property type="entry name" value="DNA_brk_join_enz"/>
</dbReference>
<keyword evidence="1" id="KW-0238">DNA-binding</keyword>
<dbReference type="GO" id="GO:0015074">
    <property type="term" value="P:DNA integration"/>
    <property type="evidence" value="ECO:0007669"/>
    <property type="project" value="InterPro"/>
</dbReference>
<dbReference type="InterPro" id="IPR010998">
    <property type="entry name" value="Integrase_recombinase_N"/>
</dbReference>
<reference evidence="3" key="2">
    <citation type="journal article" date="2019" name="IMA Fungus">
        <title>Genome sequencing and comparison of five Tilletia species to identify candidate genes for the detection of regulated species infecting wheat.</title>
        <authorList>
            <person name="Nguyen H.D.T."/>
            <person name="Sultana T."/>
            <person name="Kesanakurti P."/>
            <person name="Hambleton S."/>
        </authorList>
    </citation>
    <scope>NUCLEOTIDE SEQUENCE</scope>
    <source>
        <strain evidence="3">DAOMC 236426</strain>
    </source>
</reference>
<dbReference type="Proteomes" id="UP000077684">
    <property type="component" value="Unassembled WGS sequence"/>
</dbReference>
<evidence type="ECO:0008006" key="5">
    <source>
        <dbReference type="Google" id="ProtNLM"/>
    </source>
</evidence>
<dbReference type="GO" id="GO:0006310">
    <property type="term" value="P:DNA recombination"/>
    <property type="evidence" value="ECO:0007669"/>
    <property type="project" value="UniProtKB-KW"/>
</dbReference>
<accession>A0A8X7STM2</accession>
<comment type="caution">
    <text evidence="3">The sequence shown here is derived from an EMBL/GenBank/DDBJ whole genome shotgun (WGS) entry which is preliminary data.</text>
</comment>